<evidence type="ECO:0000259" key="7">
    <source>
        <dbReference type="SMART" id="SM00906"/>
    </source>
</evidence>
<gene>
    <name evidence="8" type="ORF">Daesc_009252</name>
</gene>
<dbReference type="PANTHER" id="PTHR46910">
    <property type="entry name" value="TRANSCRIPTION FACTOR PDR1"/>
    <property type="match status" value="1"/>
</dbReference>
<keyword evidence="3" id="KW-0238">DNA-binding</keyword>
<dbReference type="GO" id="GO:0008270">
    <property type="term" value="F:zinc ion binding"/>
    <property type="evidence" value="ECO:0007669"/>
    <property type="project" value="InterPro"/>
</dbReference>
<keyword evidence="2" id="KW-0805">Transcription regulation</keyword>
<comment type="subcellular location">
    <subcellularLocation>
        <location evidence="1">Nucleus</location>
    </subcellularLocation>
</comment>
<dbReference type="PANTHER" id="PTHR46910:SF37">
    <property type="entry name" value="ZN(II)2CYS6 TRANSCRIPTION FACTOR (EUROFUNG)"/>
    <property type="match status" value="1"/>
</dbReference>
<reference evidence="8 9" key="1">
    <citation type="journal article" date="2024" name="Front Chem Biol">
        <title>Unveiling the potential of Daldinia eschscholtzii MFLUCC 19-0629 through bioactivity and bioinformatics studies for enhanced sustainable agriculture production.</title>
        <authorList>
            <person name="Brooks S."/>
            <person name="Weaver J.A."/>
            <person name="Klomchit A."/>
            <person name="Alharthi S.A."/>
            <person name="Onlamun T."/>
            <person name="Nurani R."/>
            <person name="Vong T.K."/>
            <person name="Alberti F."/>
            <person name="Greco C."/>
        </authorList>
    </citation>
    <scope>NUCLEOTIDE SEQUENCE [LARGE SCALE GENOMIC DNA]</scope>
    <source>
        <strain evidence="8">MFLUCC 19-0629</strain>
    </source>
</reference>
<dbReference type="CDD" id="cd12148">
    <property type="entry name" value="fungal_TF_MHR"/>
    <property type="match status" value="1"/>
</dbReference>
<evidence type="ECO:0000313" key="9">
    <source>
        <dbReference type="Proteomes" id="UP001369815"/>
    </source>
</evidence>
<evidence type="ECO:0000256" key="6">
    <source>
        <dbReference type="SAM" id="MobiDB-lite"/>
    </source>
</evidence>
<evidence type="ECO:0000256" key="5">
    <source>
        <dbReference type="ARBA" id="ARBA00023242"/>
    </source>
</evidence>
<evidence type="ECO:0000256" key="2">
    <source>
        <dbReference type="ARBA" id="ARBA00023015"/>
    </source>
</evidence>
<dbReference type="GO" id="GO:0003700">
    <property type="term" value="F:DNA-binding transcription factor activity"/>
    <property type="evidence" value="ECO:0007669"/>
    <property type="project" value="InterPro"/>
</dbReference>
<dbReference type="AlphaFoldDB" id="A0AAX6M918"/>
<evidence type="ECO:0000256" key="3">
    <source>
        <dbReference type="ARBA" id="ARBA00023125"/>
    </source>
</evidence>
<evidence type="ECO:0000256" key="1">
    <source>
        <dbReference type="ARBA" id="ARBA00004123"/>
    </source>
</evidence>
<dbReference type="GO" id="GO:0005634">
    <property type="term" value="C:nucleus"/>
    <property type="evidence" value="ECO:0007669"/>
    <property type="project" value="UniProtKB-SubCell"/>
</dbReference>
<dbReference type="GO" id="GO:0006351">
    <property type="term" value="P:DNA-templated transcription"/>
    <property type="evidence" value="ECO:0007669"/>
    <property type="project" value="InterPro"/>
</dbReference>
<feature type="region of interest" description="Disordered" evidence="6">
    <location>
        <begin position="557"/>
        <end position="593"/>
    </location>
</feature>
<sequence length="671" mass="74265">MEILKSCDSCKARKLPEAQVNLQGTLALAIIAFAEKRNAISAAGKCPKDETNRRPLPELYVDRILATARTDGAVGNEKPFAVKVSFPFGNASLTFFSDNRLSYLSSRLQNDKVNRLVQRVSSVIASRLQHHASVATSGSMSNVRESQKDAIAIPDTAEADAHIKSVYFERIHPMYPFLDRKEFEAMVHAPYFADRLTHSKALYALYNAIVALGCQAGSGGKFEPGKGRAWQYMARALAAIPDLFTLPDSLDVLQAMTALTIYSLGISCIAIEHFILSEAARRAQNLGRANLRGKARVAYHRAFWLLYTIEKIINFHFGRNSIFVDNDIVIPIPPVPDGIMGELDWFLTTARYARLLSKAMTSLFSISGTENPKTYYLSVIDQCETELEEWRMSIPANFRPSEPYQTHTLQNALHRTAALAVHLLYNSFKLSLCRATLYLAANTSHVVSQARQAESTRSMMETSRSVLELTTFIDVEPITPLWILAGIPIVSLFVLFDLVVTNPKHAETATNLALLDMAGGHFSRLEYASGGSLPGSLIGEFAHIAREYVNTVKREGMPNQNVDKQPPTVAKSPIGTSKPLSRPGPQSPRENSANHVLDSSELESTQVPEDLFFDGDPSLPINNALFFPINDRFFEVDDEVPLGTDIMDLFNSTMPGIDPYYNPMISGDHQG</sequence>
<protein>
    <recommendedName>
        <fullName evidence="7">Xylanolytic transcriptional activator regulatory domain-containing protein</fullName>
    </recommendedName>
</protein>
<feature type="domain" description="Xylanolytic transcriptional activator regulatory" evidence="7">
    <location>
        <begin position="272"/>
        <end position="339"/>
    </location>
</feature>
<dbReference type="SMART" id="SM00906">
    <property type="entry name" value="Fungal_trans"/>
    <property type="match status" value="1"/>
</dbReference>
<evidence type="ECO:0000313" key="8">
    <source>
        <dbReference type="EMBL" id="KAK6949178.1"/>
    </source>
</evidence>
<evidence type="ECO:0000256" key="4">
    <source>
        <dbReference type="ARBA" id="ARBA00023163"/>
    </source>
</evidence>
<dbReference type="EMBL" id="JBANMG010000009">
    <property type="protein sequence ID" value="KAK6949178.1"/>
    <property type="molecule type" value="Genomic_DNA"/>
</dbReference>
<keyword evidence="9" id="KW-1185">Reference proteome</keyword>
<dbReference type="GO" id="GO:0003677">
    <property type="term" value="F:DNA binding"/>
    <property type="evidence" value="ECO:0007669"/>
    <property type="project" value="UniProtKB-KW"/>
</dbReference>
<dbReference type="Pfam" id="PF04082">
    <property type="entry name" value="Fungal_trans"/>
    <property type="match status" value="1"/>
</dbReference>
<comment type="caution">
    <text evidence="8">The sequence shown here is derived from an EMBL/GenBank/DDBJ whole genome shotgun (WGS) entry which is preliminary data.</text>
</comment>
<organism evidence="8 9">
    <name type="scientific">Daldinia eschscholtzii</name>
    <dbReference type="NCBI Taxonomy" id="292717"/>
    <lineage>
        <taxon>Eukaryota</taxon>
        <taxon>Fungi</taxon>
        <taxon>Dikarya</taxon>
        <taxon>Ascomycota</taxon>
        <taxon>Pezizomycotina</taxon>
        <taxon>Sordariomycetes</taxon>
        <taxon>Xylariomycetidae</taxon>
        <taxon>Xylariales</taxon>
        <taxon>Hypoxylaceae</taxon>
        <taxon>Daldinia</taxon>
    </lineage>
</organism>
<dbReference type="Proteomes" id="UP001369815">
    <property type="component" value="Unassembled WGS sequence"/>
</dbReference>
<dbReference type="InterPro" id="IPR050987">
    <property type="entry name" value="AtrR-like"/>
</dbReference>
<accession>A0AAX6M918</accession>
<proteinExistence type="predicted"/>
<dbReference type="InterPro" id="IPR007219">
    <property type="entry name" value="XnlR_reg_dom"/>
</dbReference>
<keyword evidence="4" id="KW-0804">Transcription</keyword>
<name>A0AAX6M918_9PEZI</name>
<keyword evidence="5" id="KW-0539">Nucleus</keyword>